<gene>
    <name evidence="2" type="ORF">EDC61_10518</name>
</gene>
<organism evidence="2 3">
    <name type="scientific">Sulfuritortus calidifontis</name>
    <dbReference type="NCBI Taxonomy" id="1914471"/>
    <lineage>
        <taxon>Bacteria</taxon>
        <taxon>Pseudomonadati</taxon>
        <taxon>Pseudomonadota</taxon>
        <taxon>Betaproteobacteria</taxon>
        <taxon>Nitrosomonadales</taxon>
        <taxon>Thiobacillaceae</taxon>
        <taxon>Sulfuritortus</taxon>
    </lineage>
</organism>
<dbReference type="Proteomes" id="UP000295135">
    <property type="component" value="Unassembled WGS sequence"/>
</dbReference>
<keyword evidence="2" id="KW-0489">Methyltransferase</keyword>
<sequence>MDHRARYLTLQDQLSRNQAFWRPAPFHVARPEWCARQPEWAAQALQLDDVEVERLNADNAALIAWAGEFVPELRALQTLIELPRLELPADAEAIPGRLAWGMPGRKQAQAEAFAEAVEATEHPILEWCAGKGHLGRLLAERARQPVLSLDVDATLCREGELLAERAHVDQHFICADALNADAAVHLAGRHAIALHACGDLHLALLRGAVGQRAAAVDLAPCCYYRTRDAVYRPLNPEGTLHLTRDELHLPVTDTATAGARARRLRDQAMAWKLAFVKLREDLAGVPTTRTFKPVPSSWLSLGFEGWCCRLAEREGLDVPAHYDWAALEAHGWQRQREVMRLSLVRHVFRRPLEVWLALDRALFLERAGYRVRLAEFCGRELTPRNLFISARQYNDR</sequence>
<protein>
    <submittedName>
        <fullName evidence="2">Methyltransferase family protein</fullName>
    </submittedName>
</protein>
<evidence type="ECO:0000313" key="3">
    <source>
        <dbReference type="Proteomes" id="UP000295135"/>
    </source>
</evidence>
<evidence type="ECO:0000313" key="2">
    <source>
        <dbReference type="EMBL" id="TCS72364.1"/>
    </source>
</evidence>
<dbReference type="InterPro" id="IPR029063">
    <property type="entry name" value="SAM-dependent_MTases_sf"/>
</dbReference>
<dbReference type="EMBL" id="SLZY01000005">
    <property type="protein sequence ID" value="TCS72364.1"/>
    <property type="molecule type" value="Genomic_DNA"/>
</dbReference>
<evidence type="ECO:0000259" key="1">
    <source>
        <dbReference type="Pfam" id="PF13679"/>
    </source>
</evidence>
<dbReference type="GO" id="GO:0032259">
    <property type="term" value="P:methylation"/>
    <property type="evidence" value="ECO:0007669"/>
    <property type="project" value="UniProtKB-KW"/>
</dbReference>
<name>A0A4R3JVZ2_9PROT</name>
<proteinExistence type="predicted"/>
<reference evidence="2 3" key="1">
    <citation type="submission" date="2019-03" db="EMBL/GenBank/DDBJ databases">
        <title>Genomic Encyclopedia of Type Strains, Phase IV (KMG-IV): sequencing the most valuable type-strain genomes for metagenomic binning, comparative biology and taxonomic classification.</title>
        <authorList>
            <person name="Goeker M."/>
        </authorList>
    </citation>
    <scope>NUCLEOTIDE SEQUENCE [LARGE SCALE GENOMIC DNA]</scope>
    <source>
        <strain evidence="2 3">DSM 103923</strain>
    </source>
</reference>
<comment type="caution">
    <text evidence="2">The sequence shown here is derived from an EMBL/GenBank/DDBJ whole genome shotgun (WGS) entry which is preliminary data.</text>
</comment>
<dbReference type="RefSeq" id="WP_165919125.1">
    <property type="nucleotide sequence ID" value="NZ_AP018721.1"/>
</dbReference>
<feature type="domain" description="Methyltransferase" evidence="1">
    <location>
        <begin position="112"/>
        <end position="224"/>
    </location>
</feature>
<dbReference type="GO" id="GO:0008168">
    <property type="term" value="F:methyltransferase activity"/>
    <property type="evidence" value="ECO:0007669"/>
    <property type="project" value="UniProtKB-KW"/>
</dbReference>
<dbReference type="SUPFAM" id="SSF53335">
    <property type="entry name" value="S-adenosyl-L-methionine-dependent methyltransferases"/>
    <property type="match status" value="1"/>
</dbReference>
<dbReference type="Pfam" id="PF13679">
    <property type="entry name" value="Methyltransf_32"/>
    <property type="match status" value="1"/>
</dbReference>
<dbReference type="PANTHER" id="PTHR13369:SF0">
    <property type="entry name" value="GLUTATHIONE S-TRANSFERASE C-TERMINAL DOMAIN-CONTAINING PROTEIN"/>
    <property type="match status" value="1"/>
</dbReference>
<dbReference type="PANTHER" id="PTHR13369">
    <property type="match status" value="1"/>
</dbReference>
<keyword evidence="3" id="KW-1185">Reference proteome</keyword>
<keyword evidence="2" id="KW-0808">Transferase</keyword>
<accession>A0A4R3JVZ2</accession>
<dbReference type="AlphaFoldDB" id="A0A4R3JVZ2"/>
<dbReference type="InterPro" id="IPR025714">
    <property type="entry name" value="Methyltranfer_dom"/>
</dbReference>